<accession>A0A6G1HGR6</accession>
<keyword evidence="2" id="KW-1185">Reference proteome</keyword>
<evidence type="ECO:0000313" key="2">
    <source>
        <dbReference type="Proteomes" id="UP000800041"/>
    </source>
</evidence>
<dbReference type="AlphaFoldDB" id="A0A6G1HGR6"/>
<name>A0A6G1HGR6_9PEZI</name>
<evidence type="ECO:0000313" key="1">
    <source>
        <dbReference type="EMBL" id="KAF1992426.1"/>
    </source>
</evidence>
<dbReference type="OrthoDB" id="4121058at2759"/>
<reference evidence="1" key="1">
    <citation type="journal article" date="2020" name="Stud. Mycol.">
        <title>101 Dothideomycetes genomes: a test case for predicting lifestyles and emergence of pathogens.</title>
        <authorList>
            <person name="Haridas S."/>
            <person name="Albert R."/>
            <person name="Binder M."/>
            <person name="Bloem J."/>
            <person name="Labutti K."/>
            <person name="Salamov A."/>
            <person name="Andreopoulos B."/>
            <person name="Baker S."/>
            <person name="Barry K."/>
            <person name="Bills G."/>
            <person name="Bluhm B."/>
            <person name="Cannon C."/>
            <person name="Castanera R."/>
            <person name="Culley D."/>
            <person name="Daum C."/>
            <person name="Ezra D."/>
            <person name="Gonzalez J."/>
            <person name="Henrissat B."/>
            <person name="Kuo A."/>
            <person name="Liang C."/>
            <person name="Lipzen A."/>
            <person name="Lutzoni F."/>
            <person name="Magnuson J."/>
            <person name="Mondo S."/>
            <person name="Nolan M."/>
            <person name="Ohm R."/>
            <person name="Pangilinan J."/>
            <person name="Park H.-J."/>
            <person name="Ramirez L."/>
            <person name="Alfaro M."/>
            <person name="Sun H."/>
            <person name="Tritt A."/>
            <person name="Yoshinaga Y."/>
            <person name="Zwiers L.-H."/>
            <person name="Turgeon B."/>
            <person name="Goodwin S."/>
            <person name="Spatafora J."/>
            <person name="Crous P."/>
            <person name="Grigoriev I."/>
        </authorList>
    </citation>
    <scope>NUCLEOTIDE SEQUENCE</scope>
    <source>
        <strain evidence="1">CBS 113979</strain>
    </source>
</reference>
<sequence>MSIDRDGFVFNNFTLLAEVGSNGHPRASQQQLIELLRPKVNPSRYADGPKLKDPVWHWYEAQLCHYGLQRTSNKNMAKVRLLNALNDGVLNVPSHLRNLEMEMKIDFVKQKSGN</sequence>
<organism evidence="1 2">
    <name type="scientific">Aulographum hederae CBS 113979</name>
    <dbReference type="NCBI Taxonomy" id="1176131"/>
    <lineage>
        <taxon>Eukaryota</taxon>
        <taxon>Fungi</taxon>
        <taxon>Dikarya</taxon>
        <taxon>Ascomycota</taxon>
        <taxon>Pezizomycotina</taxon>
        <taxon>Dothideomycetes</taxon>
        <taxon>Pleosporomycetidae</taxon>
        <taxon>Aulographales</taxon>
        <taxon>Aulographaceae</taxon>
    </lineage>
</organism>
<proteinExistence type="predicted"/>
<dbReference type="Proteomes" id="UP000800041">
    <property type="component" value="Unassembled WGS sequence"/>
</dbReference>
<dbReference type="EMBL" id="ML977137">
    <property type="protein sequence ID" value="KAF1992426.1"/>
    <property type="molecule type" value="Genomic_DNA"/>
</dbReference>
<protein>
    <submittedName>
        <fullName evidence="1">Uncharacterized protein</fullName>
    </submittedName>
</protein>
<gene>
    <name evidence="1" type="ORF">K402DRAFT_416089</name>
</gene>